<keyword evidence="2" id="KW-1185">Reference proteome</keyword>
<evidence type="ECO:0000313" key="1">
    <source>
        <dbReference type="EMBL" id="CAI6340779.1"/>
    </source>
</evidence>
<name>A0A9W4US05_9PLEO</name>
<evidence type="ECO:0000313" key="2">
    <source>
        <dbReference type="Proteomes" id="UP001152607"/>
    </source>
</evidence>
<organism evidence="1 2">
    <name type="scientific">Periconia digitata</name>
    <dbReference type="NCBI Taxonomy" id="1303443"/>
    <lineage>
        <taxon>Eukaryota</taxon>
        <taxon>Fungi</taxon>
        <taxon>Dikarya</taxon>
        <taxon>Ascomycota</taxon>
        <taxon>Pezizomycotina</taxon>
        <taxon>Dothideomycetes</taxon>
        <taxon>Pleosporomycetidae</taxon>
        <taxon>Pleosporales</taxon>
        <taxon>Massarineae</taxon>
        <taxon>Periconiaceae</taxon>
        <taxon>Periconia</taxon>
    </lineage>
</organism>
<dbReference type="Proteomes" id="UP001152607">
    <property type="component" value="Unassembled WGS sequence"/>
</dbReference>
<gene>
    <name evidence="1" type="ORF">PDIGIT_LOCUS13964</name>
</gene>
<protein>
    <submittedName>
        <fullName evidence="1">Uncharacterized protein</fullName>
    </submittedName>
</protein>
<proteinExistence type="predicted"/>
<comment type="caution">
    <text evidence="1">The sequence shown here is derived from an EMBL/GenBank/DDBJ whole genome shotgun (WGS) entry which is preliminary data.</text>
</comment>
<dbReference type="AlphaFoldDB" id="A0A9W4US05"/>
<accession>A0A9W4US05</accession>
<dbReference type="EMBL" id="CAOQHR010000011">
    <property type="protein sequence ID" value="CAI6340779.1"/>
    <property type="molecule type" value="Genomic_DNA"/>
</dbReference>
<sequence>MNNFIWSLQIEIQEWNEAVEYVKLGVKVDPITKLFRTAPANVHDALKDYGTIRDLIGSDSQTAIDYYIDKCVLKNLENLSGLEWIWNWKRFLFRRMVLETYENLVIEHVLEFKLQQFHAKRRGKVGA</sequence>
<reference evidence="1" key="1">
    <citation type="submission" date="2023-01" db="EMBL/GenBank/DDBJ databases">
        <authorList>
            <person name="Van Ghelder C."/>
            <person name="Rancurel C."/>
        </authorList>
    </citation>
    <scope>NUCLEOTIDE SEQUENCE</scope>
    <source>
        <strain evidence="1">CNCM I-4278</strain>
    </source>
</reference>